<name>A0AAD3TFK7_NEPGR</name>
<proteinExistence type="predicted"/>
<keyword evidence="2" id="KW-1185">Reference proteome</keyword>
<gene>
    <name evidence="1" type="ORF">Nepgr_029719</name>
</gene>
<organism evidence="1 2">
    <name type="scientific">Nepenthes gracilis</name>
    <name type="common">Slender pitcher plant</name>
    <dbReference type="NCBI Taxonomy" id="150966"/>
    <lineage>
        <taxon>Eukaryota</taxon>
        <taxon>Viridiplantae</taxon>
        <taxon>Streptophyta</taxon>
        <taxon>Embryophyta</taxon>
        <taxon>Tracheophyta</taxon>
        <taxon>Spermatophyta</taxon>
        <taxon>Magnoliopsida</taxon>
        <taxon>eudicotyledons</taxon>
        <taxon>Gunneridae</taxon>
        <taxon>Pentapetalae</taxon>
        <taxon>Caryophyllales</taxon>
        <taxon>Nepenthaceae</taxon>
        <taxon>Nepenthes</taxon>
    </lineage>
</organism>
<reference evidence="1" key="1">
    <citation type="submission" date="2023-05" db="EMBL/GenBank/DDBJ databases">
        <title>Nepenthes gracilis genome sequencing.</title>
        <authorList>
            <person name="Fukushima K."/>
        </authorList>
    </citation>
    <scope>NUCLEOTIDE SEQUENCE</scope>
    <source>
        <strain evidence="1">SING2019-196</strain>
    </source>
</reference>
<dbReference type="EMBL" id="BSYO01000033">
    <property type="protein sequence ID" value="GMH27876.1"/>
    <property type="molecule type" value="Genomic_DNA"/>
</dbReference>
<accession>A0AAD3TFK7</accession>
<comment type="caution">
    <text evidence="1">The sequence shown here is derived from an EMBL/GenBank/DDBJ whole genome shotgun (WGS) entry which is preliminary data.</text>
</comment>
<sequence length="218" mass="23002">MDLLTWPGAFLPLPDLACGGCRFGLRLDGLSDMESLCPSGLEGKLPTSHADLMFGMLIRLDRHLAGGWCVLADSAFHVPIRTRDCRSRFTSQLPLFRVRIERSVSPRVQIELPNSGVDFGVALGEVDGLHPLPVHLDFVVSGNGLARPDHAPDVSSPCLLRPMVACGSEVEAPPMASSASPCQSQLAPSSGLPAVLTESANFLVPGGTEQSCCSGGSQ</sequence>
<dbReference type="AlphaFoldDB" id="A0AAD3TFK7"/>
<protein>
    <submittedName>
        <fullName evidence="1">Uncharacterized protein</fullName>
    </submittedName>
</protein>
<evidence type="ECO:0000313" key="1">
    <source>
        <dbReference type="EMBL" id="GMH27876.1"/>
    </source>
</evidence>
<evidence type="ECO:0000313" key="2">
    <source>
        <dbReference type="Proteomes" id="UP001279734"/>
    </source>
</evidence>
<dbReference type="Proteomes" id="UP001279734">
    <property type="component" value="Unassembled WGS sequence"/>
</dbReference>